<sequence>MKKGGNKKELTNNAFYQFSGTGFVQGKRKNLNTKRAGICSMKAYWMKYRKPVENSG</sequence>
<organism evidence="1 2">
    <name type="scientific">Clostridium aromativorans</name>
    <dbReference type="NCBI Taxonomy" id="2836848"/>
    <lineage>
        <taxon>Bacteria</taxon>
        <taxon>Bacillati</taxon>
        <taxon>Bacillota</taxon>
        <taxon>Clostridia</taxon>
        <taxon>Eubacteriales</taxon>
        <taxon>Clostridiaceae</taxon>
        <taxon>Clostridium</taxon>
    </lineage>
</organism>
<accession>A0ABS8N181</accession>
<protein>
    <submittedName>
        <fullName evidence="1">Uncharacterized protein</fullName>
    </submittedName>
</protein>
<evidence type="ECO:0000313" key="2">
    <source>
        <dbReference type="Proteomes" id="UP001165422"/>
    </source>
</evidence>
<keyword evidence="2" id="KW-1185">Reference proteome</keyword>
<proteinExistence type="predicted"/>
<gene>
    <name evidence="1" type="ORF">LN736_01340</name>
</gene>
<dbReference type="RefSeq" id="WP_229980541.1">
    <property type="nucleotide sequence ID" value="NZ_JAJJPB010000001.1"/>
</dbReference>
<name>A0ABS8N181_9CLOT</name>
<dbReference type="Proteomes" id="UP001165422">
    <property type="component" value="Unassembled WGS sequence"/>
</dbReference>
<comment type="caution">
    <text evidence="1">The sequence shown here is derived from an EMBL/GenBank/DDBJ whole genome shotgun (WGS) entry which is preliminary data.</text>
</comment>
<evidence type="ECO:0000313" key="1">
    <source>
        <dbReference type="EMBL" id="MCC9293520.1"/>
    </source>
</evidence>
<reference evidence="1" key="1">
    <citation type="submission" date="2021-11" db="EMBL/GenBank/DDBJ databases">
        <authorList>
            <person name="Qingchun L."/>
            <person name="Dong Z."/>
            <person name="Zongwei Q."/>
            <person name="Jia Z."/>
            <person name="Duotao L."/>
        </authorList>
    </citation>
    <scope>NUCLEOTIDE SEQUENCE</scope>
    <source>
        <strain evidence="1">WLY-B-L2</strain>
    </source>
</reference>
<dbReference type="EMBL" id="JAJJPB010000001">
    <property type="protein sequence ID" value="MCC9293520.1"/>
    <property type="molecule type" value="Genomic_DNA"/>
</dbReference>